<dbReference type="EMBL" id="JACIDX010000017">
    <property type="protein sequence ID" value="MBB3956876.1"/>
    <property type="molecule type" value="Genomic_DNA"/>
</dbReference>
<gene>
    <name evidence="3" type="ORF">GGR38_003843</name>
</gene>
<dbReference type="SUPFAM" id="SSF56349">
    <property type="entry name" value="DNA breaking-rejoining enzymes"/>
    <property type="match status" value="1"/>
</dbReference>
<evidence type="ECO:0000313" key="4">
    <source>
        <dbReference type="Proteomes" id="UP000548867"/>
    </source>
</evidence>
<proteinExistence type="predicted"/>
<evidence type="ECO:0000256" key="1">
    <source>
        <dbReference type="ARBA" id="ARBA00023172"/>
    </source>
</evidence>
<accession>A0A7W6G813</accession>
<comment type="caution">
    <text evidence="3">The sequence shown here is derived from an EMBL/GenBank/DDBJ whole genome shotgun (WGS) entry which is preliminary data.</text>
</comment>
<evidence type="ECO:0000259" key="2">
    <source>
        <dbReference type="PROSITE" id="PS51898"/>
    </source>
</evidence>
<dbReference type="Gene3D" id="1.10.443.10">
    <property type="entry name" value="Intergrase catalytic core"/>
    <property type="match status" value="1"/>
</dbReference>
<dbReference type="InterPro" id="IPR011010">
    <property type="entry name" value="DNA_brk_join_enz"/>
</dbReference>
<feature type="domain" description="Tyr recombinase" evidence="2">
    <location>
        <begin position="208"/>
        <end position="406"/>
    </location>
</feature>
<dbReference type="GO" id="GO:0015074">
    <property type="term" value="P:DNA integration"/>
    <property type="evidence" value="ECO:0007669"/>
    <property type="project" value="InterPro"/>
</dbReference>
<name>A0A7W6G813_9SPHN</name>
<protein>
    <recommendedName>
        <fullName evidence="2">Tyr recombinase domain-containing protein</fullName>
    </recommendedName>
</protein>
<sequence>MPTIKGGIYQRGEFWLDLVRGTDGKPTSNRWYIWWYDALAKRQQRKSTRTEDVRIACERLDEHYLASHNPTAADQMAYTVQDAMTDYWIEHGQMQTSADAIKARLKLFQRFLQAEDDAGRLPDPFMPDAITDRMVERFRAWGVTVPIVARKKDAKGNWIDGKSRPRSAATVEESVIQIKAALNHAYKERRTRYVPPIQHKTRDQVTAKRTYRLSIEAIGELLDYSLNGAGNYSGHSDRLLPLRRYLIASICTLARPDAIFDLSVNPDREQWMRNAGLINLNPSGRIQTKKVRPVLPVVGLLDSWFKATDDWFVCREVVEYDHQQQIDVMRQIGVDAIRSAWTGARQHLGIPAGWGPKLLRHSMATILANRRVNLMELEMALGHRVLGKTSSAYAIFDPDYLGTIKQGIEDVVSDLTKMAGPALHAKLTQNCDKISVLKA</sequence>
<dbReference type="InterPro" id="IPR002104">
    <property type="entry name" value="Integrase_catalytic"/>
</dbReference>
<organism evidence="3 4">
    <name type="scientific">Novosphingobium sediminicola</name>
    <dbReference type="NCBI Taxonomy" id="563162"/>
    <lineage>
        <taxon>Bacteria</taxon>
        <taxon>Pseudomonadati</taxon>
        <taxon>Pseudomonadota</taxon>
        <taxon>Alphaproteobacteria</taxon>
        <taxon>Sphingomonadales</taxon>
        <taxon>Sphingomonadaceae</taxon>
        <taxon>Novosphingobium</taxon>
    </lineage>
</organism>
<dbReference type="GO" id="GO:0003677">
    <property type="term" value="F:DNA binding"/>
    <property type="evidence" value="ECO:0007669"/>
    <property type="project" value="InterPro"/>
</dbReference>
<dbReference type="AlphaFoldDB" id="A0A7W6G813"/>
<dbReference type="PROSITE" id="PS51898">
    <property type="entry name" value="TYR_RECOMBINASE"/>
    <property type="match status" value="1"/>
</dbReference>
<keyword evidence="4" id="KW-1185">Reference proteome</keyword>
<reference evidence="3 4" key="1">
    <citation type="submission" date="2020-08" db="EMBL/GenBank/DDBJ databases">
        <title>Genomic Encyclopedia of Type Strains, Phase IV (KMG-IV): sequencing the most valuable type-strain genomes for metagenomic binning, comparative biology and taxonomic classification.</title>
        <authorList>
            <person name="Goeker M."/>
        </authorList>
    </citation>
    <scope>NUCLEOTIDE SEQUENCE [LARGE SCALE GENOMIC DNA]</scope>
    <source>
        <strain evidence="3 4">DSM 27057</strain>
    </source>
</reference>
<keyword evidence="1" id="KW-0233">DNA recombination</keyword>
<dbReference type="GO" id="GO:0006310">
    <property type="term" value="P:DNA recombination"/>
    <property type="evidence" value="ECO:0007669"/>
    <property type="project" value="UniProtKB-KW"/>
</dbReference>
<dbReference type="InterPro" id="IPR013762">
    <property type="entry name" value="Integrase-like_cat_sf"/>
</dbReference>
<dbReference type="Pfam" id="PF00589">
    <property type="entry name" value="Phage_integrase"/>
    <property type="match status" value="1"/>
</dbReference>
<dbReference type="RefSeq" id="WP_221227159.1">
    <property type="nucleotide sequence ID" value="NZ_JACIDX010000017.1"/>
</dbReference>
<dbReference type="Proteomes" id="UP000548867">
    <property type="component" value="Unassembled WGS sequence"/>
</dbReference>
<evidence type="ECO:0000313" key="3">
    <source>
        <dbReference type="EMBL" id="MBB3956876.1"/>
    </source>
</evidence>